<dbReference type="InterPro" id="IPR002575">
    <property type="entry name" value="Aminoglycoside_PTrfase"/>
</dbReference>
<dbReference type="GO" id="GO:0008483">
    <property type="term" value="F:transaminase activity"/>
    <property type="evidence" value="ECO:0007669"/>
    <property type="project" value="UniProtKB-KW"/>
</dbReference>
<dbReference type="AlphaFoldDB" id="A0A3T0N7U1"/>
<dbReference type="KEGG" id="sedi:EBB79_20500"/>
<proteinExistence type="inferred from homology"/>
<evidence type="ECO:0000313" key="7">
    <source>
        <dbReference type="Proteomes" id="UP000283063"/>
    </source>
</evidence>
<keyword evidence="3" id="KW-0663">Pyridoxal phosphate</keyword>
<dbReference type="GO" id="GO:0030170">
    <property type="term" value="F:pyridoxal phosphate binding"/>
    <property type="evidence" value="ECO:0007669"/>
    <property type="project" value="InterPro"/>
</dbReference>
<accession>A0A3T0N7U1</accession>
<keyword evidence="7" id="KW-1185">Reference proteome</keyword>
<dbReference type="NCBIfam" id="NF004799">
    <property type="entry name" value="PRK06148.1"/>
    <property type="match status" value="1"/>
</dbReference>
<feature type="domain" description="M23ase beta-sheet core" evidence="4">
    <location>
        <begin position="428"/>
        <end position="527"/>
    </location>
</feature>
<dbReference type="SUPFAM" id="SSF53383">
    <property type="entry name" value="PLP-dependent transferases"/>
    <property type="match status" value="1"/>
</dbReference>
<protein>
    <submittedName>
        <fullName evidence="6">Aminotransferase class III-fold pyridoxal phosphate-dependent enzyme</fullName>
    </submittedName>
</protein>
<reference evidence="6 7" key="1">
    <citation type="submission" date="2018-10" db="EMBL/GenBank/DDBJ databases">
        <title>Parasedimentitalea marina sp. nov., a psychrophilic bacterium isolated from deep seawater of the New Britain Trench.</title>
        <authorList>
            <person name="Cao J."/>
        </authorList>
    </citation>
    <scope>NUCLEOTIDE SEQUENCE [LARGE SCALE GENOMIC DNA]</scope>
    <source>
        <strain evidence="6 7">W43</strain>
    </source>
</reference>
<dbReference type="InterPro" id="IPR015424">
    <property type="entry name" value="PyrdxlP-dep_Trfase"/>
</dbReference>
<dbReference type="PANTHER" id="PTHR45688:SF13">
    <property type="entry name" value="ALANINE--GLYOXYLATE AMINOTRANSFERASE 2-LIKE"/>
    <property type="match status" value="1"/>
</dbReference>
<dbReference type="InterPro" id="IPR011055">
    <property type="entry name" value="Dup_hybrid_motif"/>
</dbReference>
<evidence type="ECO:0000259" key="4">
    <source>
        <dbReference type="Pfam" id="PF01551"/>
    </source>
</evidence>
<dbReference type="Gene3D" id="3.90.1150.10">
    <property type="entry name" value="Aspartate Aminotransferase, domain 1"/>
    <property type="match status" value="1"/>
</dbReference>
<dbReference type="Gene3D" id="3.40.640.10">
    <property type="entry name" value="Type I PLP-dependent aspartate aminotransferase-like (Major domain)"/>
    <property type="match status" value="1"/>
</dbReference>
<evidence type="ECO:0000256" key="2">
    <source>
        <dbReference type="ARBA" id="ARBA00008954"/>
    </source>
</evidence>
<dbReference type="Gene3D" id="3.90.1200.10">
    <property type="match status" value="1"/>
</dbReference>
<dbReference type="Pfam" id="PF01636">
    <property type="entry name" value="APH"/>
    <property type="match status" value="1"/>
</dbReference>
<dbReference type="RefSeq" id="WP_127750616.1">
    <property type="nucleotide sequence ID" value="NZ_CP033219.1"/>
</dbReference>
<sequence length="1000" mass="108905">MSEQHWANVLKASWGITATLARLDGEYDLNFLAQGDDGQGYILKAMRPGCETWLVDMQIKALDHLAAHAPGLPCPRVIHALDGSTMQELADDNGNLRLVWLQNRLPGQCFAKVMPKPQDLIRHLGQVLGGTDRALQDFQHKGLARDFKWDLVRASWIAPELECITDSARRTLLAKIAQDFAKIESVLADLPRQAIHNDANDYNILVSGTLSEPRRVSGLIDLGDMCSAPRICDLAIAAAYVVLDHPTPEVALAALVAGYQAANPLSVAEIDLLWPLLRARLAVSIVNSTLEAANTPDDPYVVISQAPAWRFLETQSIHAGLLTARLKAACDLPVVDGADRVMAYLDSQRGNFAPLMGVGLNDAPMGSLSVENSTWPQDPFHMPLSEAARVGEEFGEGLWLGYYHEPRLIYAEPAFRNGPYKASDRRTVHLAVDGFAPADTPLFAPLQGEVFVVENRDNHLDYGGVIILRHETPEGDGFYTLYGHLNPECCDRLQPGDVIEKGAEFCRLGNAGQNGGWAPHVHFQLALTTEGIEADWPGVGDPDEMYLWRAICPNPAALLNLSDEKILYQPTDKADVLAGRKAHFGGNLTLTYSDPVMLVRGWKHHLFDEWGRPFLDAYNNVPHVGHAHPRIQAVAADQLKRMNSNTRYLHPAQTAFADKILSKLPDPFEVCFFVNSGTEANELALRLARAHTGAKGMVTPDHGYHGNTTGVIDISAYKFNATGGTGQVDWVELVEVADDYRGSVKRDDPNRAQKFADLVDPAIAALQERGHGVAGFIAETFPSVGGQIIPPQGYLASVYKKIRAAGGVCIADEVQTGLGRLGDYYFGFEHQGAVPDIVVLGKPIGNGHPLGVLVTTKEIADSFAQGPEFFSTFGGSTLSCRIGKEVLDIVDDEGLQENARSMGAKLIAGLTALETKYACVGDVRGMGLFLGLELINPDGSEAGNICSYVQNRMRDHRILIGSEGPKNNILKIRPPLTIDSEDVDMILSALDSILTEVEHI</sequence>
<name>A0A3T0N7U1_9RHOB</name>
<dbReference type="SUPFAM" id="SSF51261">
    <property type="entry name" value="Duplicated hybrid motif"/>
    <property type="match status" value="1"/>
</dbReference>
<feature type="domain" description="Aminoglycoside phosphotransferase" evidence="5">
    <location>
        <begin position="25"/>
        <end position="268"/>
    </location>
</feature>
<dbReference type="PANTHER" id="PTHR45688">
    <property type="match status" value="1"/>
</dbReference>
<dbReference type="Pfam" id="PF00202">
    <property type="entry name" value="Aminotran_3"/>
    <property type="match status" value="1"/>
</dbReference>
<dbReference type="InterPro" id="IPR015421">
    <property type="entry name" value="PyrdxlP-dep_Trfase_major"/>
</dbReference>
<comment type="cofactor">
    <cofactor evidence="1">
        <name>pyridoxal 5'-phosphate</name>
        <dbReference type="ChEBI" id="CHEBI:597326"/>
    </cofactor>
</comment>
<dbReference type="Pfam" id="PF01551">
    <property type="entry name" value="Peptidase_M23"/>
    <property type="match status" value="1"/>
</dbReference>
<dbReference type="InterPro" id="IPR015422">
    <property type="entry name" value="PyrdxlP-dep_Trfase_small"/>
</dbReference>
<comment type="similarity">
    <text evidence="2">Belongs to the class-III pyridoxal-phosphate-dependent aminotransferase family.</text>
</comment>
<gene>
    <name evidence="6" type="ORF">EBB79_20500</name>
</gene>
<evidence type="ECO:0000313" key="6">
    <source>
        <dbReference type="EMBL" id="AZV80032.1"/>
    </source>
</evidence>
<organism evidence="6 7">
    <name type="scientific">Parasedimentitalea marina</name>
    <dbReference type="NCBI Taxonomy" id="2483033"/>
    <lineage>
        <taxon>Bacteria</taxon>
        <taxon>Pseudomonadati</taxon>
        <taxon>Pseudomonadota</taxon>
        <taxon>Alphaproteobacteria</taxon>
        <taxon>Rhodobacterales</taxon>
        <taxon>Paracoccaceae</taxon>
        <taxon>Parasedimentitalea</taxon>
    </lineage>
</organism>
<dbReference type="InterPro" id="IPR016047">
    <property type="entry name" value="M23ase_b-sheet_dom"/>
</dbReference>
<dbReference type="Gene3D" id="2.70.70.10">
    <property type="entry name" value="Glucose Permease (Domain IIA)"/>
    <property type="match status" value="1"/>
</dbReference>
<keyword evidence="6" id="KW-0808">Transferase</keyword>
<dbReference type="InterPro" id="IPR005814">
    <property type="entry name" value="Aminotrans_3"/>
</dbReference>
<dbReference type="InterPro" id="IPR011009">
    <property type="entry name" value="Kinase-like_dom_sf"/>
</dbReference>
<dbReference type="PROSITE" id="PS00600">
    <property type="entry name" value="AA_TRANSFER_CLASS_3"/>
    <property type="match status" value="1"/>
</dbReference>
<dbReference type="OrthoDB" id="9801834at2"/>
<evidence type="ECO:0000256" key="3">
    <source>
        <dbReference type="ARBA" id="ARBA00022898"/>
    </source>
</evidence>
<keyword evidence="6" id="KW-0032">Aminotransferase</keyword>
<dbReference type="Proteomes" id="UP000283063">
    <property type="component" value="Chromosome"/>
</dbReference>
<dbReference type="CDD" id="cd12797">
    <property type="entry name" value="M23_peptidase"/>
    <property type="match status" value="1"/>
</dbReference>
<evidence type="ECO:0000256" key="1">
    <source>
        <dbReference type="ARBA" id="ARBA00001933"/>
    </source>
</evidence>
<dbReference type="CDD" id="cd00610">
    <property type="entry name" value="OAT_like"/>
    <property type="match status" value="1"/>
</dbReference>
<evidence type="ECO:0000259" key="5">
    <source>
        <dbReference type="Pfam" id="PF01636"/>
    </source>
</evidence>
<dbReference type="SUPFAM" id="SSF56112">
    <property type="entry name" value="Protein kinase-like (PK-like)"/>
    <property type="match status" value="1"/>
</dbReference>
<dbReference type="InterPro" id="IPR049704">
    <property type="entry name" value="Aminotrans_3_PPA_site"/>
</dbReference>
<dbReference type="EMBL" id="CP033219">
    <property type="protein sequence ID" value="AZV80032.1"/>
    <property type="molecule type" value="Genomic_DNA"/>
</dbReference>